<feature type="compositionally biased region" description="Basic and acidic residues" evidence="9">
    <location>
        <begin position="73"/>
        <end position="82"/>
    </location>
</feature>
<feature type="compositionally biased region" description="Basic and acidic residues" evidence="9">
    <location>
        <begin position="171"/>
        <end position="185"/>
    </location>
</feature>
<sequence length="887" mass="91474">MSRTKKSKPGSGSATSPKTTPAPKKKVKPPRPPKSASAATSVNTSSGLTTPTSASSTGKKKAKWTNKQKAERKRREAEERAMNEPSGSGSGNGVIDLTEMEDEEERLNEGGSALGPPPPPSAKRARTAAVATPAKRADDNVYTPSSFKPMRRSMAYGHAEASPSPPPPDSVNDRPNADIIVEEKSLQPSSAGESSKPGADDHFNPPGLFSSSMIPTSADLPGPSKLRSSVVAKSATGAETEAEVGLLLPSHVQIDEVLPQGAEAAAEEEELQHEASKQSMEGLFVFDSNVAKGTTRYFDPDAVEEPVGEEATFLATADQSKICTNCKKPGHKPRDCPHIICTTCGEMDTHERRDCPYGVTCFSCGLRGHRIADCPTPQSKGSRRQGCGRCGNRDHKDNSCPSLWRVYVYLSAAARQSILAEKRAETGWAKEAVGGESHAEYCYNCARVGHLGDDCQSRRGSLARLTTPSAFSAQISSSGPFASFTSRSSRHTDAPTHQRFDDDYGDADLPGVKPAFGGLGAGKKSREKAKQRAADFDRELGSSDEEDAFASLGRSRAGSSGRGGAGGRGFSRGGGGGGGRGTPISNPGRRAWDSEHRPSDRAGPSRGGGGPDSASRPTSFSHSHLMSGHAAPASMPTKAKGIVFGNIAGLPARPESPSPYPHNTSNPNFETGLGSRSGSGSGGGEWKNRASKALTDRAMGYASAPGSRTSPAPGGTFAPSPLGGSHGGSQDGDAASPRKKRRRQENVGEGRGREKETDWEADWRGSGNGGGNVRDWGREDDAFDRRERKEAGRDGREYKGDGGSRYGIAGGRGGRGGGAGGGSGSKGRGGGGGGGGRGGGGGDSRGRGGGGGGGGGGGSGRGGSGGGQRGGKQGPVTPVGQRYTGGY</sequence>
<evidence type="ECO:0000256" key="6">
    <source>
        <dbReference type="ARBA" id="ARBA00022833"/>
    </source>
</evidence>
<dbReference type="GO" id="GO:0008270">
    <property type="term" value="F:zinc ion binding"/>
    <property type="evidence" value="ECO:0007669"/>
    <property type="project" value="UniProtKB-KW"/>
</dbReference>
<keyword evidence="7" id="KW-0539">Nucleus</keyword>
<feature type="region of interest" description="Disordered" evidence="9">
    <location>
        <begin position="646"/>
        <end position="887"/>
    </location>
</feature>
<dbReference type="PROSITE" id="PS50158">
    <property type="entry name" value="ZF_CCHC"/>
    <property type="match status" value="3"/>
</dbReference>
<dbReference type="GO" id="GO:0071038">
    <property type="term" value="P:TRAMP-dependent tRNA surveillance pathway"/>
    <property type="evidence" value="ECO:0007669"/>
    <property type="project" value="TreeGrafter"/>
</dbReference>
<dbReference type="GeneID" id="77727060"/>
<dbReference type="GO" id="GO:0003723">
    <property type="term" value="F:RNA binding"/>
    <property type="evidence" value="ECO:0007669"/>
    <property type="project" value="TreeGrafter"/>
</dbReference>
<keyword evidence="2" id="KW-0507">mRNA processing</keyword>
<dbReference type="InterPro" id="IPR051644">
    <property type="entry name" value="TRAMP_AT-DNA-binding"/>
</dbReference>
<dbReference type="PANTHER" id="PTHR46543:SF1">
    <property type="entry name" value="ZINC FINGER CCHC DOMAIN-CONTAINING PROTEIN 7"/>
    <property type="match status" value="1"/>
</dbReference>
<dbReference type="GO" id="GO:0031499">
    <property type="term" value="C:TRAMP complex"/>
    <property type="evidence" value="ECO:0007669"/>
    <property type="project" value="TreeGrafter"/>
</dbReference>
<dbReference type="InterPro" id="IPR036875">
    <property type="entry name" value="Znf_CCHC_sf"/>
</dbReference>
<dbReference type="GO" id="GO:0071031">
    <property type="term" value="P:nuclear mRNA surveillance of mRNA 3'-end processing"/>
    <property type="evidence" value="ECO:0007669"/>
    <property type="project" value="TreeGrafter"/>
</dbReference>
<dbReference type="PANTHER" id="PTHR46543">
    <property type="entry name" value="ZINC FINGER CCHC DOMAIN-CONTAINING PROTEIN 7"/>
    <property type="match status" value="1"/>
</dbReference>
<feature type="compositionally biased region" description="Gly residues" evidence="9">
    <location>
        <begin position="560"/>
        <end position="581"/>
    </location>
</feature>
<feature type="compositionally biased region" description="Gly residues" evidence="9">
    <location>
        <begin position="803"/>
        <end position="873"/>
    </location>
</feature>
<dbReference type="GO" id="GO:0071037">
    <property type="term" value="P:nuclear polyadenylation-dependent snRNA catabolic process"/>
    <property type="evidence" value="ECO:0007669"/>
    <property type="project" value="TreeGrafter"/>
</dbReference>
<dbReference type="GO" id="GO:0071035">
    <property type="term" value="P:nuclear polyadenylation-dependent rRNA catabolic process"/>
    <property type="evidence" value="ECO:0007669"/>
    <property type="project" value="TreeGrafter"/>
</dbReference>
<feature type="compositionally biased region" description="Basic residues" evidence="9">
    <location>
        <begin position="58"/>
        <end position="72"/>
    </location>
</feature>
<feature type="compositionally biased region" description="Polar residues" evidence="9">
    <location>
        <begin position="615"/>
        <end position="624"/>
    </location>
</feature>
<comment type="caution">
    <text evidence="11">The sequence shown here is derived from an EMBL/GenBank/DDBJ whole genome shotgun (WGS) entry which is preliminary data.</text>
</comment>
<feature type="compositionally biased region" description="Gly residues" evidence="9">
    <location>
        <begin position="675"/>
        <end position="685"/>
    </location>
</feature>
<evidence type="ECO:0000256" key="8">
    <source>
        <dbReference type="PROSITE-ProRule" id="PRU00047"/>
    </source>
</evidence>
<feature type="compositionally biased region" description="Basic and acidic residues" evidence="9">
    <location>
        <begin position="775"/>
        <end position="802"/>
    </location>
</feature>
<feature type="region of interest" description="Disordered" evidence="9">
    <location>
        <begin position="476"/>
        <end position="634"/>
    </location>
</feature>
<evidence type="ECO:0000256" key="7">
    <source>
        <dbReference type="ARBA" id="ARBA00023242"/>
    </source>
</evidence>
<accession>A0AA38LXC2</accession>
<evidence type="ECO:0000256" key="1">
    <source>
        <dbReference type="ARBA" id="ARBA00004123"/>
    </source>
</evidence>
<feature type="compositionally biased region" description="Basic and acidic residues" evidence="9">
    <location>
        <begin position="490"/>
        <end position="502"/>
    </location>
</feature>
<dbReference type="SUPFAM" id="SSF57756">
    <property type="entry name" value="Retrovirus zinc finger-like domains"/>
    <property type="match status" value="2"/>
</dbReference>
<protein>
    <recommendedName>
        <fullName evidence="10">CCHC-type domain-containing protein</fullName>
    </recommendedName>
</protein>
<keyword evidence="12" id="KW-1185">Reference proteome</keyword>
<feature type="compositionally biased region" description="Basic and acidic residues" evidence="9">
    <location>
        <begin position="744"/>
        <end position="763"/>
    </location>
</feature>
<evidence type="ECO:0000313" key="12">
    <source>
        <dbReference type="Proteomes" id="UP001164286"/>
    </source>
</evidence>
<evidence type="ECO:0000256" key="4">
    <source>
        <dbReference type="ARBA" id="ARBA00022737"/>
    </source>
</evidence>
<feature type="compositionally biased region" description="Low complexity" evidence="9">
    <location>
        <begin position="34"/>
        <end position="57"/>
    </location>
</feature>
<proteinExistence type="predicted"/>
<dbReference type="InterPro" id="IPR001878">
    <property type="entry name" value="Znf_CCHC"/>
</dbReference>
<comment type="subcellular location">
    <subcellularLocation>
        <location evidence="1">Nucleus</location>
    </subcellularLocation>
</comment>
<feature type="region of interest" description="Disordered" evidence="9">
    <location>
        <begin position="1"/>
        <end position="225"/>
    </location>
</feature>
<evidence type="ECO:0000259" key="10">
    <source>
        <dbReference type="PROSITE" id="PS50158"/>
    </source>
</evidence>
<dbReference type="GO" id="GO:0071039">
    <property type="term" value="P:nuclear polyadenylation-dependent CUT catabolic process"/>
    <property type="evidence" value="ECO:0007669"/>
    <property type="project" value="TreeGrafter"/>
</dbReference>
<feature type="domain" description="CCHC-type" evidence="10">
    <location>
        <begin position="361"/>
        <end position="375"/>
    </location>
</feature>
<evidence type="ECO:0000256" key="5">
    <source>
        <dbReference type="ARBA" id="ARBA00022771"/>
    </source>
</evidence>
<dbReference type="AlphaFoldDB" id="A0AA38LXC2"/>
<dbReference type="Gene3D" id="4.10.60.10">
    <property type="entry name" value="Zinc finger, CCHC-type"/>
    <property type="match status" value="2"/>
</dbReference>
<keyword evidence="3" id="KW-0479">Metal-binding</keyword>
<reference evidence="11" key="1">
    <citation type="journal article" date="2022" name="G3 (Bethesda)">
        <title>High quality genome of the basidiomycete yeast Dioszegia hungarica PDD-24b-2 isolated from cloud water.</title>
        <authorList>
            <person name="Jarrige D."/>
            <person name="Haridas S."/>
            <person name="Bleykasten-Grosshans C."/>
            <person name="Joly M."/>
            <person name="Nadalig T."/>
            <person name="Sancelme M."/>
            <person name="Vuilleumier S."/>
            <person name="Grigoriev I.V."/>
            <person name="Amato P."/>
            <person name="Bringel F."/>
        </authorList>
    </citation>
    <scope>NUCLEOTIDE SEQUENCE</scope>
    <source>
        <strain evidence="11">PDD-24b-2</strain>
    </source>
</reference>
<dbReference type="RefSeq" id="XP_052949302.1">
    <property type="nucleotide sequence ID" value="XM_053087855.1"/>
</dbReference>
<dbReference type="Proteomes" id="UP001164286">
    <property type="component" value="Unassembled WGS sequence"/>
</dbReference>
<name>A0AA38LXC2_9TREE</name>
<feature type="compositionally biased region" description="Basic and acidic residues" evidence="9">
    <location>
        <begin position="590"/>
        <end position="600"/>
    </location>
</feature>
<evidence type="ECO:0000256" key="9">
    <source>
        <dbReference type="SAM" id="MobiDB-lite"/>
    </source>
</evidence>
<organism evidence="11 12">
    <name type="scientific">Dioszegia hungarica</name>
    <dbReference type="NCBI Taxonomy" id="4972"/>
    <lineage>
        <taxon>Eukaryota</taxon>
        <taxon>Fungi</taxon>
        <taxon>Dikarya</taxon>
        <taxon>Basidiomycota</taxon>
        <taxon>Agaricomycotina</taxon>
        <taxon>Tremellomycetes</taxon>
        <taxon>Tremellales</taxon>
        <taxon>Bulleribasidiaceae</taxon>
        <taxon>Dioszegia</taxon>
    </lineage>
</organism>
<keyword evidence="5 8" id="KW-0863">Zinc-finger</keyword>
<keyword evidence="6" id="KW-0862">Zinc</keyword>
<dbReference type="GO" id="GO:0071036">
    <property type="term" value="P:nuclear polyadenylation-dependent snoRNA catabolic process"/>
    <property type="evidence" value="ECO:0007669"/>
    <property type="project" value="TreeGrafter"/>
</dbReference>
<feature type="compositionally biased region" description="Basic and acidic residues" evidence="9">
    <location>
        <begin position="528"/>
        <end position="541"/>
    </location>
</feature>
<evidence type="ECO:0000256" key="3">
    <source>
        <dbReference type="ARBA" id="ARBA00022723"/>
    </source>
</evidence>
<feature type="domain" description="CCHC-type" evidence="10">
    <location>
        <begin position="442"/>
        <end position="457"/>
    </location>
</feature>
<evidence type="ECO:0000313" key="11">
    <source>
        <dbReference type="EMBL" id="KAI9639525.1"/>
    </source>
</evidence>
<keyword evidence="4" id="KW-0677">Repeat</keyword>
<dbReference type="Pfam" id="PF00098">
    <property type="entry name" value="zf-CCHC"/>
    <property type="match status" value="2"/>
</dbReference>
<dbReference type="SMART" id="SM00343">
    <property type="entry name" value="ZnF_C2HC"/>
    <property type="match status" value="5"/>
</dbReference>
<gene>
    <name evidence="11" type="ORF">MKK02DRAFT_29566</name>
</gene>
<feature type="compositionally biased region" description="Polar residues" evidence="9">
    <location>
        <begin position="476"/>
        <end position="487"/>
    </location>
</feature>
<feature type="compositionally biased region" description="Low complexity" evidence="9">
    <location>
        <begin position="9"/>
        <end position="22"/>
    </location>
</feature>
<feature type="domain" description="CCHC-type" evidence="10">
    <location>
        <begin position="323"/>
        <end position="337"/>
    </location>
</feature>
<evidence type="ECO:0000256" key="2">
    <source>
        <dbReference type="ARBA" id="ARBA00022664"/>
    </source>
</evidence>
<dbReference type="EMBL" id="JAKWFO010000001">
    <property type="protein sequence ID" value="KAI9639525.1"/>
    <property type="molecule type" value="Genomic_DNA"/>
</dbReference>
<dbReference type="GO" id="GO:0006397">
    <property type="term" value="P:mRNA processing"/>
    <property type="evidence" value="ECO:0007669"/>
    <property type="project" value="UniProtKB-KW"/>
</dbReference>